<dbReference type="SMART" id="SM00743">
    <property type="entry name" value="Agenet"/>
    <property type="match status" value="1"/>
</dbReference>
<proteinExistence type="predicted"/>
<organism evidence="3">
    <name type="scientific">Sesamum calycinum</name>
    <dbReference type="NCBI Taxonomy" id="2727403"/>
    <lineage>
        <taxon>Eukaryota</taxon>
        <taxon>Viridiplantae</taxon>
        <taxon>Streptophyta</taxon>
        <taxon>Embryophyta</taxon>
        <taxon>Tracheophyta</taxon>
        <taxon>Spermatophyta</taxon>
        <taxon>Magnoliopsida</taxon>
        <taxon>eudicotyledons</taxon>
        <taxon>Gunneridae</taxon>
        <taxon>Pentapetalae</taxon>
        <taxon>asterids</taxon>
        <taxon>lamiids</taxon>
        <taxon>Lamiales</taxon>
        <taxon>Pedaliaceae</taxon>
        <taxon>Sesamum</taxon>
    </lineage>
</organism>
<dbReference type="PANTHER" id="PTHR31917:SF3">
    <property type="entry name" value="BROMO ADJACENT-LIKE DOMAIN PROTEIN"/>
    <property type="match status" value="1"/>
</dbReference>
<reference evidence="3" key="1">
    <citation type="submission" date="2020-06" db="EMBL/GenBank/DDBJ databases">
        <authorList>
            <person name="Li T."/>
            <person name="Hu X."/>
            <person name="Zhang T."/>
            <person name="Song X."/>
            <person name="Zhang H."/>
            <person name="Dai N."/>
            <person name="Sheng W."/>
            <person name="Hou X."/>
            <person name="Wei L."/>
        </authorList>
    </citation>
    <scope>NUCLEOTIDE SEQUENCE</scope>
    <source>
        <strain evidence="3">KEN8</strain>
        <tissue evidence="3">Leaf</tissue>
    </source>
</reference>
<dbReference type="PANTHER" id="PTHR31917">
    <property type="entry name" value="AGENET DOMAIN-CONTAINING PROTEIN-RELATED"/>
    <property type="match status" value="1"/>
</dbReference>
<feature type="domain" description="Agenet" evidence="2">
    <location>
        <begin position="350"/>
        <end position="408"/>
    </location>
</feature>
<dbReference type="InterPro" id="IPR008395">
    <property type="entry name" value="Agenet-like_dom"/>
</dbReference>
<reference evidence="3" key="2">
    <citation type="journal article" date="2024" name="Plant">
        <title>Genomic evolution and insights into agronomic trait innovations of Sesamum species.</title>
        <authorList>
            <person name="Miao H."/>
            <person name="Wang L."/>
            <person name="Qu L."/>
            <person name="Liu H."/>
            <person name="Sun Y."/>
            <person name="Le M."/>
            <person name="Wang Q."/>
            <person name="Wei S."/>
            <person name="Zheng Y."/>
            <person name="Lin W."/>
            <person name="Duan Y."/>
            <person name="Cao H."/>
            <person name="Xiong S."/>
            <person name="Wang X."/>
            <person name="Wei L."/>
            <person name="Li C."/>
            <person name="Ma Q."/>
            <person name="Ju M."/>
            <person name="Zhao R."/>
            <person name="Li G."/>
            <person name="Mu C."/>
            <person name="Tian Q."/>
            <person name="Mei H."/>
            <person name="Zhang T."/>
            <person name="Gao T."/>
            <person name="Zhang H."/>
        </authorList>
    </citation>
    <scope>NUCLEOTIDE SEQUENCE</scope>
    <source>
        <strain evidence="3">KEN8</strain>
    </source>
</reference>
<sequence>MRIPLVVVWIGRTMANQDERENISRLRASGGGRWKRERILASDLSPIFNSSSIEVVLGCDCEVPVPQPLMSDKEVLRAWEERVISLEKGRRIVHYILKDTTGSSLLAVVGRDRSVNHMAYVISEDFLRVFASTSAVHAGTKWRARRDVVEWLKSVVSRGGPIFANSTNPSSLKCQFSGRSNNGQSPSQEVDVSAPEEPAMRASKRIKSFHFDQTLERSCAGLTNLVSNNMVAKWEPTQERVNIKLSSNERPVAKFLVPEPHCQVISKFHGDIELLSQDSGMKGCWFRCKILHSSKNRLKVQYEDVLEVDGPGKLEEWVPAYRVVAPDRLGVRCVERLTVRPRPCEYSSDIIFEVGAAVDAWWCNGWWEGVVLGYDTLAKSNLQLYFPGENRFLTVVRKNIRVSRDWIDNKWVNIEAKSDILSFLSSISALSPNCCHSPFWLRQIVLHSPIVKFSILKNLKDLKMINGRCQLHQEAFRNLI</sequence>
<gene>
    <name evidence="3" type="ORF">Scaly_2304300</name>
</gene>
<feature type="region of interest" description="Disordered" evidence="1">
    <location>
        <begin position="177"/>
        <end position="197"/>
    </location>
</feature>
<protein>
    <recommendedName>
        <fullName evidence="2">Agenet domain-containing protein</fullName>
    </recommendedName>
</protein>
<dbReference type="AlphaFoldDB" id="A0AAW2MBU9"/>
<dbReference type="Pfam" id="PF05641">
    <property type="entry name" value="Agenet"/>
    <property type="match status" value="1"/>
</dbReference>
<evidence type="ECO:0000256" key="1">
    <source>
        <dbReference type="SAM" id="MobiDB-lite"/>
    </source>
</evidence>
<dbReference type="InterPro" id="IPR014002">
    <property type="entry name" value="Agenet_dom_plant"/>
</dbReference>
<comment type="caution">
    <text evidence="3">The sequence shown here is derived from an EMBL/GenBank/DDBJ whole genome shotgun (WGS) entry which is preliminary data.</text>
</comment>
<evidence type="ECO:0000313" key="3">
    <source>
        <dbReference type="EMBL" id="KAL0328717.1"/>
    </source>
</evidence>
<evidence type="ECO:0000259" key="2">
    <source>
        <dbReference type="SMART" id="SM00743"/>
    </source>
</evidence>
<feature type="compositionally biased region" description="Polar residues" evidence="1">
    <location>
        <begin position="177"/>
        <end position="190"/>
    </location>
</feature>
<name>A0AAW2MBU9_9LAMI</name>
<dbReference type="EMBL" id="JACGWM010000014">
    <property type="protein sequence ID" value="KAL0328717.1"/>
    <property type="molecule type" value="Genomic_DNA"/>
</dbReference>
<accession>A0AAW2MBU9</accession>